<feature type="transmembrane region" description="Helical" evidence="1">
    <location>
        <begin position="101"/>
        <end position="123"/>
    </location>
</feature>
<keyword evidence="1" id="KW-0472">Membrane</keyword>
<dbReference type="AlphaFoldDB" id="A0AAW4WFB3"/>
<reference evidence="3 5" key="1">
    <citation type="journal article" date="2021" name="ISME Commun">
        <title>Automated analysis of genomic sequences facilitates high-throughput and comprehensive description of bacteria.</title>
        <authorList>
            <person name="Hitch T.C.A."/>
        </authorList>
    </citation>
    <scope>NUCLEOTIDE SEQUENCE [LARGE SCALE GENOMIC DNA]</scope>
    <source>
        <strain evidence="3 5">Sanger_19</strain>
    </source>
</reference>
<reference evidence="2" key="2">
    <citation type="submission" date="2021-10" db="EMBL/GenBank/DDBJ databases">
        <title>Anaerobic single-cell dispensing facilitates the cultivation of human gut bacteria.</title>
        <authorList>
            <person name="Afrizal A."/>
        </authorList>
    </citation>
    <scope>NUCLEOTIDE SEQUENCE</scope>
    <source>
        <strain evidence="2">CLA-AA-H204</strain>
    </source>
</reference>
<protein>
    <submittedName>
        <fullName evidence="2">Gx transporter family protein</fullName>
    </submittedName>
</protein>
<dbReference type="Proteomes" id="UP001209666">
    <property type="component" value="Unassembled WGS sequence"/>
</dbReference>
<dbReference type="Pfam" id="PF07456">
    <property type="entry name" value="Hpre_diP_synt_I"/>
    <property type="match status" value="1"/>
</dbReference>
<feature type="transmembrane region" description="Helical" evidence="1">
    <location>
        <begin position="6"/>
        <end position="29"/>
    </location>
</feature>
<feature type="transmembrane region" description="Helical" evidence="1">
    <location>
        <begin position="73"/>
        <end position="94"/>
    </location>
</feature>
<evidence type="ECO:0000313" key="3">
    <source>
        <dbReference type="EMBL" id="MCU6716757.1"/>
    </source>
</evidence>
<dbReference type="InterPro" id="IPR014535">
    <property type="entry name" value="Hpre_diP_synt_I"/>
</dbReference>
<keyword evidence="1" id="KW-1133">Transmembrane helix</keyword>
<dbReference type="Gene3D" id="1.10.1760.20">
    <property type="match status" value="1"/>
</dbReference>
<organism evidence="2 4">
    <name type="scientific">Roseburia amylophila</name>
    <dbReference type="NCBI Taxonomy" id="2981794"/>
    <lineage>
        <taxon>Bacteria</taxon>
        <taxon>Bacillati</taxon>
        <taxon>Bacillota</taxon>
        <taxon>Clostridia</taxon>
        <taxon>Lachnospirales</taxon>
        <taxon>Lachnospiraceae</taxon>
        <taxon>Roseburia</taxon>
    </lineage>
</organism>
<evidence type="ECO:0000313" key="2">
    <source>
        <dbReference type="EMBL" id="MCC2241028.1"/>
    </source>
</evidence>
<evidence type="ECO:0000313" key="4">
    <source>
        <dbReference type="Proteomes" id="UP001198893"/>
    </source>
</evidence>
<gene>
    <name evidence="2" type="ORF">LKD47_01760</name>
    <name evidence="3" type="ORF">OCV43_05620</name>
</gene>
<reference evidence="3" key="3">
    <citation type="submission" date="2022-09" db="EMBL/GenBank/DDBJ databases">
        <authorList>
            <person name="Hitch T.C.A."/>
        </authorList>
    </citation>
    <scope>NUCLEOTIDE SEQUENCE</scope>
    <source>
        <strain evidence="3">Sanger_19</strain>
    </source>
</reference>
<accession>A0AAW4WFB3</accession>
<proteinExistence type="predicted"/>
<keyword evidence="5" id="KW-1185">Reference proteome</keyword>
<sequence>MKKSVAYLGVFLALAMILSYVEAILPFAIGIPGVKLGLANLVTVLMLYLIGWREALCVSVLRIVLTGILFGNLVSICYGLAGGLLSFVLMFILIRMNCFHVVTVSICGGIIHNMGQLIVAGFLVSSYYVIYYMPVLLIAGFVTGALIGIVAKEVGGRLCIHISKANYPK</sequence>
<feature type="transmembrane region" description="Helical" evidence="1">
    <location>
        <begin position="129"/>
        <end position="151"/>
    </location>
</feature>
<comment type="caution">
    <text evidence="2">The sequence shown here is derived from an EMBL/GenBank/DDBJ whole genome shotgun (WGS) entry which is preliminary data.</text>
</comment>
<dbReference type="Proteomes" id="UP001198893">
    <property type="component" value="Unassembled WGS sequence"/>
</dbReference>
<dbReference type="RefSeq" id="WP_117698410.1">
    <property type="nucleotide sequence ID" value="NZ_JAJEQW010000001.1"/>
</dbReference>
<name>A0AAW4WFB3_9FIRM</name>
<evidence type="ECO:0000313" key="5">
    <source>
        <dbReference type="Proteomes" id="UP001209666"/>
    </source>
</evidence>
<dbReference type="InterPro" id="IPR010898">
    <property type="entry name" value="Hpre_diP_synth_I"/>
</dbReference>
<evidence type="ECO:0000256" key="1">
    <source>
        <dbReference type="SAM" id="Phobius"/>
    </source>
</evidence>
<dbReference type="EMBL" id="JAJEQW010000001">
    <property type="protein sequence ID" value="MCC2241028.1"/>
    <property type="molecule type" value="Genomic_DNA"/>
</dbReference>
<dbReference type="PIRSF" id="PIRSF027391">
    <property type="entry name" value="Hpre_diP_synt_I"/>
    <property type="match status" value="1"/>
</dbReference>
<dbReference type="EMBL" id="JAOQKI010000007">
    <property type="protein sequence ID" value="MCU6716757.1"/>
    <property type="molecule type" value="Genomic_DNA"/>
</dbReference>
<keyword evidence="1" id="KW-0812">Transmembrane</keyword>